<evidence type="ECO:0000313" key="2">
    <source>
        <dbReference type="EMBL" id="EIE90658.1"/>
    </source>
</evidence>
<dbReference type="EMBL" id="CH476747">
    <property type="protein sequence ID" value="EIE90658.1"/>
    <property type="molecule type" value="Genomic_DNA"/>
</dbReference>
<dbReference type="AlphaFoldDB" id="I1CQC8"/>
<dbReference type="RefSeq" id="XP_067526054.1">
    <property type="nucleotide sequence ID" value="XM_067669953.1"/>
</dbReference>
<gene>
    <name evidence="2" type="ORF">RO3G_15369</name>
</gene>
<evidence type="ECO:0000313" key="3">
    <source>
        <dbReference type="Proteomes" id="UP000009138"/>
    </source>
</evidence>
<evidence type="ECO:0000256" key="1">
    <source>
        <dbReference type="SAM" id="MobiDB-lite"/>
    </source>
</evidence>
<keyword evidence="3" id="KW-1185">Reference proteome</keyword>
<feature type="region of interest" description="Disordered" evidence="1">
    <location>
        <begin position="73"/>
        <end position="98"/>
    </location>
</feature>
<organism evidence="2 3">
    <name type="scientific">Rhizopus delemar (strain RA 99-880 / ATCC MYA-4621 / FGSC 9543 / NRRL 43880)</name>
    <name type="common">Mucormycosis agent</name>
    <name type="synonym">Rhizopus arrhizus var. delemar</name>
    <dbReference type="NCBI Taxonomy" id="246409"/>
    <lineage>
        <taxon>Eukaryota</taxon>
        <taxon>Fungi</taxon>
        <taxon>Fungi incertae sedis</taxon>
        <taxon>Mucoromycota</taxon>
        <taxon>Mucoromycotina</taxon>
        <taxon>Mucoromycetes</taxon>
        <taxon>Mucorales</taxon>
        <taxon>Mucorineae</taxon>
        <taxon>Rhizopodaceae</taxon>
        <taxon>Rhizopus</taxon>
    </lineage>
</organism>
<dbReference type="Proteomes" id="UP000009138">
    <property type="component" value="Unassembled WGS sequence"/>
</dbReference>
<reference evidence="2 3" key="1">
    <citation type="journal article" date="2009" name="PLoS Genet.">
        <title>Genomic analysis of the basal lineage fungus Rhizopus oryzae reveals a whole-genome duplication.</title>
        <authorList>
            <person name="Ma L.-J."/>
            <person name="Ibrahim A.S."/>
            <person name="Skory C."/>
            <person name="Grabherr M.G."/>
            <person name="Burger G."/>
            <person name="Butler M."/>
            <person name="Elias M."/>
            <person name="Idnurm A."/>
            <person name="Lang B.F."/>
            <person name="Sone T."/>
            <person name="Abe A."/>
            <person name="Calvo S.E."/>
            <person name="Corrochano L.M."/>
            <person name="Engels R."/>
            <person name="Fu J."/>
            <person name="Hansberg W."/>
            <person name="Kim J.-M."/>
            <person name="Kodira C.D."/>
            <person name="Koehrsen M.J."/>
            <person name="Liu B."/>
            <person name="Miranda-Saavedra D."/>
            <person name="O'Leary S."/>
            <person name="Ortiz-Castellanos L."/>
            <person name="Poulter R."/>
            <person name="Rodriguez-Romero J."/>
            <person name="Ruiz-Herrera J."/>
            <person name="Shen Y.-Q."/>
            <person name="Zeng Q."/>
            <person name="Galagan J."/>
            <person name="Birren B.W."/>
            <person name="Cuomo C.A."/>
            <person name="Wickes B.L."/>
        </authorList>
    </citation>
    <scope>NUCLEOTIDE SEQUENCE [LARGE SCALE GENOMIC DNA]</scope>
    <source>
        <strain evidence="3">RA 99-880 / ATCC MYA-4621 / FGSC 9543 / NRRL 43880</strain>
    </source>
</reference>
<dbReference type="GeneID" id="93622334"/>
<sequence>MASTFYFKDGLDNLFDEHDERVYDPMEAPRVINWDRSPAGTRAVVKTAKTRVTSHTVIGAIHSSAVLHVVSKPLPPPEPELDTVAKKKRKGTVERNEV</sequence>
<dbReference type="VEuPathDB" id="FungiDB:RO3G_15369"/>
<dbReference type="InParanoid" id="I1CQC8"/>
<protein>
    <submittedName>
        <fullName evidence="2">Uncharacterized protein</fullName>
    </submittedName>
</protein>
<accession>I1CQC8</accession>
<proteinExistence type="predicted"/>
<name>I1CQC8_RHIO9</name>